<dbReference type="PANTHER" id="PTHR42755:SF1">
    <property type="entry name" value="3-DEOXY-D-MANNO-OCTULOSONIC ACID TRANSFERASE, MITOCHONDRIAL-RELATED"/>
    <property type="match status" value="1"/>
</dbReference>
<keyword evidence="8" id="KW-0448">Lipopolysaccharide biosynthesis</keyword>
<dbReference type="RefSeq" id="WP_087937725.1">
    <property type="nucleotide sequence ID" value="NZ_FNAC01000002.1"/>
</dbReference>
<dbReference type="STRING" id="686796.SAMN04488104_1002104"/>
<evidence type="ECO:0000313" key="10">
    <source>
        <dbReference type="EMBL" id="SDC59863.1"/>
    </source>
</evidence>
<organism evidence="10 11">
    <name type="scientific">Algoriphagus faecimaris</name>
    <dbReference type="NCBI Taxonomy" id="686796"/>
    <lineage>
        <taxon>Bacteria</taxon>
        <taxon>Pseudomonadati</taxon>
        <taxon>Bacteroidota</taxon>
        <taxon>Cytophagia</taxon>
        <taxon>Cytophagales</taxon>
        <taxon>Cyclobacteriaceae</taxon>
        <taxon>Algoriphagus</taxon>
    </lineage>
</organism>
<comment type="subcellular location">
    <subcellularLocation>
        <location evidence="8">Cell membrane</location>
    </subcellularLocation>
</comment>
<dbReference type="Proteomes" id="UP000199060">
    <property type="component" value="Unassembled WGS sequence"/>
</dbReference>
<dbReference type="Gene3D" id="3.40.50.2000">
    <property type="entry name" value="Glycogen Phosphorylase B"/>
    <property type="match status" value="1"/>
</dbReference>
<comment type="similarity">
    <text evidence="8">Belongs to the glycosyltransferase group 1 family.</text>
</comment>
<dbReference type="InterPro" id="IPR007507">
    <property type="entry name" value="Glycos_transf_N"/>
</dbReference>
<evidence type="ECO:0000256" key="4">
    <source>
        <dbReference type="ARBA" id="ARBA00022679"/>
    </source>
</evidence>
<dbReference type="GO" id="GO:0009244">
    <property type="term" value="P:lipopolysaccharide core region biosynthetic process"/>
    <property type="evidence" value="ECO:0007669"/>
    <property type="project" value="UniProtKB-UniRule"/>
</dbReference>
<keyword evidence="8" id="KW-1003">Cell membrane</keyword>
<dbReference type="UniPathway" id="UPA00958"/>
<evidence type="ECO:0000256" key="3">
    <source>
        <dbReference type="ARBA" id="ARBA00019077"/>
    </source>
</evidence>
<dbReference type="AlphaFoldDB" id="A0A1G6MWE8"/>
<comment type="catalytic activity">
    <reaction evidence="6 8">
        <text>lipid IVA (E. coli) + CMP-3-deoxy-beta-D-manno-octulosonate = alpha-Kdo-(2-&gt;6)-lipid IVA (E. coli) + CMP + H(+)</text>
        <dbReference type="Rhea" id="RHEA:28066"/>
        <dbReference type="ChEBI" id="CHEBI:15378"/>
        <dbReference type="ChEBI" id="CHEBI:58603"/>
        <dbReference type="ChEBI" id="CHEBI:60364"/>
        <dbReference type="ChEBI" id="CHEBI:60377"/>
        <dbReference type="ChEBI" id="CHEBI:85987"/>
        <dbReference type="EC" id="2.4.99.12"/>
    </reaction>
</comment>
<feature type="active site" description="Proton acceptor" evidence="7">
    <location>
        <position position="61"/>
    </location>
</feature>
<evidence type="ECO:0000256" key="1">
    <source>
        <dbReference type="ARBA" id="ARBA00004713"/>
    </source>
</evidence>
<dbReference type="GO" id="GO:0005886">
    <property type="term" value="C:plasma membrane"/>
    <property type="evidence" value="ECO:0007669"/>
    <property type="project" value="UniProtKB-SubCell"/>
</dbReference>
<feature type="domain" description="3-deoxy-D-manno-octulosonic-acid transferase N-terminal" evidence="9">
    <location>
        <begin position="38"/>
        <end position="208"/>
    </location>
</feature>
<evidence type="ECO:0000256" key="5">
    <source>
        <dbReference type="ARBA" id="ARBA00031445"/>
    </source>
</evidence>
<sequence length="414" mass="47876">MKLIYNFSMILSEWLMPILSLISSKIRVFWTGRKNLFQNLIEFREKNKQPLAWFHVASLGEYEQAKPVIEALILKRSDLQVVVSFFSPSGYIPIQKKKLKELAYITYLPLDTPANARKFVNLMAPEIVFFVKYDFWNNVLHEIKRHGIPLYLIAASFREGQPYFRQKGFFRDQIFYFDHIFTQNTKSLSLLDEIGYTAHTLAGDTRFDRVSQTAEFAASFPDLEKWKSEDPVIVLGSVWQEDMEILIPLINQKRRYKWIIAPHSLDPKPMESWRGRLEGDCEFYSKWDKQAPCEILFIDNVGMLSSLYQFARVAYVGGGFGKGLHNILEPLGFHVPVFFGKLANSRKFPEAKISQEKGCGFEVASFAELVAQFERLEEGKHYHTAVKSAKMWVTENTGAAARIIGKLTKLEKRL</sequence>
<evidence type="ECO:0000313" key="11">
    <source>
        <dbReference type="Proteomes" id="UP000199060"/>
    </source>
</evidence>
<comment type="function">
    <text evidence="8">Involved in lipopolysaccharide (LPS) biosynthesis. Catalyzes the transfer of 3-deoxy-D-manno-octulosonate (Kdo) residue(s) from CMP-Kdo to lipid IV(A), the tetraacyldisaccharide-1,4'-bisphosphate precursor of lipid A.</text>
</comment>
<keyword evidence="8" id="KW-0472">Membrane</keyword>
<accession>A0A1G6MWE8</accession>
<dbReference type="InterPro" id="IPR038107">
    <property type="entry name" value="Glycos_transf_N_sf"/>
</dbReference>
<keyword evidence="11" id="KW-1185">Reference proteome</keyword>
<reference evidence="11" key="1">
    <citation type="submission" date="2016-10" db="EMBL/GenBank/DDBJ databases">
        <authorList>
            <person name="Varghese N."/>
            <person name="Submissions S."/>
        </authorList>
    </citation>
    <scope>NUCLEOTIDE SEQUENCE [LARGE SCALE GENOMIC DNA]</scope>
    <source>
        <strain evidence="11">DSM 23095</strain>
    </source>
</reference>
<dbReference type="EC" id="2.4.99.12" evidence="2 8"/>
<dbReference type="GO" id="GO:0009245">
    <property type="term" value="P:lipid A biosynthetic process"/>
    <property type="evidence" value="ECO:0007669"/>
    <property type="project" value="TreeGrafter"/>
</dbReference>
<dbReference type="GO" id="GO:0043842">
    <property type="term" value="F:Kdo transferase activity"/>
    <property type="evidence" value="ECO:0007669"/>
    <property type="project" value="UniProtKB-EC"/>
</dbReference>
<evidence type="ECO:0000259" key="9">
    <source>
        <dbReference type="Pfam" id="PF04413"/>
    </source>
</evidence>
<dbReference type="EMBL" id="FNAC01000002">
    <property type="protein sequence ID" value="SDC59863.1"/>
    <property type="molecule type" value="Genomic_DNA"/>
</dbReference>
<protein>
    <recommendedName>
        <fullName evidence="3 8">3-deoxy-D-manno-octulosonic acid transferase</fullName>
        <shortName evidence="8">Kdo transferase</shortName>
        <ecNumber evidence="2 8">2.4.99.12</ecNumber>
    </recommendedName>
    <alternativeName>
        <fullName evidence="5 8">Lipid IV(A) 3-deoxy-D-manno-octulosonic acid transferase</fullName>
    </alternativeName>
</protein>
<evidence type="ECO:0000256" key="2">
    <source>
        <dbReference type="ARBA" id="ARBA00012621"/>
    </source>
</evidence>
<evidence type="ECO:0000256" key="6">
    <source>
        <dbReference type="ARBA" id="ARBA00049183"/>
    </source>
</evidence>
<comment type="pathway">
    <text evidence="1 8">Bacterial outer membrane biogenesis; LPS core biosynthesis.</text>
</comment>
<gene>
    <name evidence="10" type="ORF">SAMN04488104_1002104</name>
</gene>
<evidence type="ECO:0000256" key="7">
    <source>
        <dbReference type="PIRSR" id="PIRSR639901-1"/>
    </source>
</evidence>
<proteinExistence type="inferred from homology"/>
<dbReference type="OrthoDB" id="9789797at2"/>
<name>A0A1G6MWE8_9BACT</name>
<dbReference type="InterPro" id="IPR039901">
    <property type="entry name" value="Kdotransferase"/>
</dbReference>
<dbReference type="Gene3D" id="3.40.50.11720">
    <property type="entry name" value="3-Deoxy-D-manno-octulosonic-acid transferase, N-terminal domain"/>
    <property type="match status" value="1"/>
</dbReference>
<keyword evidence="4 8" id="KW-0808">Transferase</keyword>
<evidence type="ECO:0000256" key="8">
    <source>
        <dbReference type="RuleBase" id="RU365103"/>
    </source>
</evidence>
<dbReference type="Pfam" id="PF04413">
    <property type="entry name" value="Glycos_transf_N"/>
    <property type="match status" value="1"/>
</dbReference>
<dbReference type="PANTHER" id="PTHR42755">
    <property type="entry name" value="3-DEOXY-MANNO-OCTULOSONATE CYTIDYLYLTRANSFERASE"/>
    <property type="match status" value="1"/>
</dbReference>